<comment type="caution">
    <text evidence="1">The sequence shown here is derived from an EMBL/GenBank/DDBJ whole genome shotgun (WGS) entry which is preliminary data.</text>
</comment>
<name>A0A5N5J0K7_9ROSI</name>
<sequence>MPHLLTLVQKKVSPLQVMAQHHQQQLSCLSFVLFSSYSLIIPLLLDLSVEVRNDLTLISLCLALHVDAVCSLLGEQNSHSLPISWDFCPGEKRVVAFSYPLSAEHMIIRIKSRKKNTIHLEEMEKREEMRKYIINKTEEYEQAFQEGKAANLGFSENDNPTALVVDLLSIDGDLVLEKLMGIRQDHIGER</sequence>
<protein>
    <submittedName>
        <fullName evidence="1">Uncharacterized protein</fullName>
    </submittedName>
</protein>
<evidence type="ECO:0000313" key="2">
    <source>
        <dbReference type="Proteomes" id="UP000326939"/>
    </source>
</evidence>
<dbReference type="Proteomes" id="UP000326939">
    <property type="component" value="Chromosome 19"/>
</dbReference>
<reference evidence="2" key="1">
    <citation type="journal article" date="2019" name="Gigascience">
        <title>De novo genome assembly of the endangered Acer yangbiense, a plant species with extremely small populations endemic to Yunnan Province, China.</title>
        <authorList>
            <person name="Yang J."/>
            <person name="Wariss H.M."/>
            <person name="Tao L."/>
            <person name="Zhang R."/>
            <person name="Yun Q."/>
            <person name="Hollingsworth P."/>
            <person name="Dao Z."/>
            <person name="Luo G."/>
            <person name="Guo H."/>
            <person name="Ma Y."/>
            <person name="Sun W."/>
        </authorList>
    </citation>
    <scope>NUCLEOTIDE SEQUENCE [LARGE SCALE GENOMIC DNA]</scope>
    <source>
        <strain evidence="2">cv. br00</strain>
    </source>
</reference>
<gene>
    <name evidence="1" type="ORF">DKX38_029799</name>
</gene>
<organism evidence="1 2">
    <name type="scientific">Salix brachista</name>
    <dbReference type="NCBI Taxonomy" id="2182728"/>
    <lineage>
        <taxon>Eukaryota</taxon>
        <taxon>Viridiplantae</taxon>
        <taxon>Streptophyta</taxon>
        <taxon>Embryophyta</taxon>
        <taxon>Tracheophyta</taxon>
        <taxon>Spermatophyta</taxon>
        <taxon>Magnoliopsida</taxon>
        <taxon>eudicotyledons</taxon>
        <taxon>Gunneridae</taxon>
        <taxon>Pentapetalae</taxon>
        <taxon>rosids</taxon>
        <taxon>fabids</taxon>
        <taxon>Malpighiales</taxon>
        <taxon>Salicaceae</taxon>
        <taxon>Saliceae</taxon>
        <taxon>Salix</taxon>
    </lineage>
</organism>
<dbReference type="EMBL" id="VDCV01000019">
    <property type="protein sequence ID" value="KAB5512771.1"/>
    <property type="molecule type" value="Genomic_DNA"/>
</dbReference>
<keyword evidence="2" id="KW-1185">Reference proteome</keyword>
<proteinExistence type="predicted"/>
<evidence type="ECO:0000313" key="1">
    <source>
        <dbReference type="EMBL" id="KAB5512771.1"/>
    </source>
</evidence>
<accession>A0A5N5J0K7</accession>
<dbReference type="AlphaFoldDB" id="A0A5N5J0K7"/>